<organism evidence="2 3">
    <name type="scientific">Saliniradius amylolyticus</name>
    <dbReference type="NCBI Taxonomy" id="2183582"/>
    <lineage>
        <taxon>Bacteria</taxon>
        <taxon>Pseudomonadati</taxon>
        <taxon>Pseudomonadota</taxon>
        <taxon>Gammaproteobacteria</taxon>
        <taxon>Alteromonadales</taxon>
        <taxon>Alteromonadaceae</taxon>
        <taxon>Saliniradius</taxon>
    </lineage>
</organism>
<proteinExistence type="predicted"/>
<feature type="compositionally biased region" description="Polar residues" evidence="1">
    <location>
        <begin position="163"/>
        <end position="179"/>
    </location>
</feature>
<feature type="region of interest" description="Disordered" evidence="1">
    <location>
        <begin position="163"/>
        <end position="193"/>
    </location>
</feature>
<keyword evidence="3" id="KW-1185">Reference proteome</keyword>
<evidence type="ECO:0000313" key="2">
    <source>
        <dbReference type="EMBL" id="AWL10845.1"/>
    </source>
</evidence>
<evidence type="ECO:0000256" key="1">
    <source>
        <dbReference type="SAM" id="MobiDB-lite"/>
    </source>
</evidence>
<sequence>MKYIVVCGTALTLISGCTSLEYPVPKQTDLNNNHVLTTTSGQGQIYVMQRNNNHYLCSLPQPDSAFDQKDGGNIDVSLISTGGDRGASTNEDSEEVELAGRTPTVLMTRELFFRACEFSSNYQLSKDEAKALYMKTLDGVITNWAIEAAQTTVKIGDTVSNQTAISNNKNDQTSVTQPSTDTTDKTKTGVDSY</sequence>
<accession>A0A2S2DZK4</accession>
<feature type="compositionally biased region" description="Basic and acidic residues" evidence="1">
    <location>
        <begin position="182"/>
        <end position="193"/>
    </location>
</feature>
<name>A0A2S2DZK4_9ALTE</name>
<dbReference type="Proteomes" id="UP000245728">
    <property type="component" value="Chromosome"/>
</dbReference>
<dbReference type="AlphaFoldDB" id="A0A2S2DZK4"/>
<dbReference type="PROSITE" id="PS51257">
    <property type="entry name" value="PROKAR_LIPOPROTEIN"/>
    <property type="match status" value="1"/>
</dbReference>
<evidence type="ECO:0008006" key="4">
    <source>
        <dbReference type="Google" id="ProtNLM"/>
    </source>
</evidence>
<reference evidence="2 3" key="1">
    <citation type="submission" date="2018-05" db="EMBL/GenBank/DDBJ databases">
        <title>Salinimonas sp. HMF8227 Genome sequencing and assembly.</title>
        <authorList>
            <person name="Kang H."/>
            <person name="Kang J."/>
            <person name="Cha I."/>
            <person name="Kim H."/>
            <person name="Joh K."/>
        </authorList>
    </citation>
    <scope>NUCLEOTIDE SEQUENCE [LARGE SCALE GENOMIC DNA]</scope>
    <source>
        <strain evidence="2 3">HMF8227</strain>
    </source>
</reference>
<evidence type="ECO:0000313" key="3">
    <source>
        <dbReference type="Proteomes" id="UP000245728"/>
    </source>
</evidence>
<dbReference type="KEGG" id="salh:HMF8227_00339"/>
<gene>
    <name evidence="2" type="ORF">HMF8227_00339</name>
</gene>
<protein>
    <recommendedName>
        <fullName evidence="4">Lipoprotein</fullName>
    </recommendedName>
</protein>
<dbReference type="RefSeq" id="WP_162558457.1">
    <property type="nucleotide sequence ID" value="NZ_CP029347.1"/>
</dbReference>
<dbReference type="EMBL" id="CP029347">
    <property type="protein sequence ID" value="AWL10845.1"/>
    <property type="molecule type" value="Genomic_DNA"/>
</dbReference>